<keyword evidence="2" id="KW-1185">Reference proteome</keyword>
<proteinExistence type="predicted"/>
<accession>A0A0U1L264</accession>
<organism evidence="1 2">
    <name type="scientific">Sporomusa ovata</name>
    <dbReference type="NCBI Taxonomy" id="2378"/>
    <lineage>
        <taxon>Bacteria</taxon>
        <taxon>Bacillati</taxon>
        <taxon>Bacillota</taxon>
        <taxon>Negativicutes</taxon>
        <taxon>Selenomonadales</taxon>
        <taxon>Sporomusaceae</taxon>
        <taxon>Sporomusa</taxon>
    </lineage>
</organism>
<evidence type="ECO:0000313" key="2">
    <source>
        <dbReference type="Proteomes" id="UP000049855"/>
    </source>
</evidence>
<sequence length="76" mass="8713">MKGLPISNTPHYDLLKSWEYNTIILRWNSHISIKEVIESTKYLGPLVEKVLFDLKANKAIQYLLDHAVITIADFAA</sequence>
<dbReference type="AlphaFoldDB" id="A0A0U1L264"/>
<dbReference type="EMBL" id="CTRP01000012">
    <property type="protein sequence ID" value="CQR73419.1"/>
    <property type="molecule type" value="Genomic_DNA"/>
</dbReference>
<gene>
    <name evidence="1" type="ORF">SpAn4DRAFT_2651</name>
</gene>
<reference evidence="2" key="1">
    <citation type="submission" date="2015-03" db="EMBL/GenBank/DDBJ databases">
        <authorList>
            <person name="Nijsse Bart"/>
        </authorList>
    </citation>
    <scope>NUCLEOTIDE SEQUENCE [LARGE SCALE GENOMIC DNA]</scope>
</reference>
<dbReference type="RefSeq" id="WP_021168194.1">
    <property type="nucleotide sequence ID" value="NZ_CTRP01000012.1"/>
</dbReference>
<name>A0A0U1L264_9FIRM</name>
<evidence type="ECO:0000313" key="1">
    <source>
        <dbReference type="EMBL" id="CQR73419.1"/>
    </source>
</evidence>
<protein>
    <submittedName>
        <fullName evidence="1">Uncharacterized protein</fullName>
    </submittedName>
</protein>
<dbReference type="Proteomes" id="UP000049855">
    <property type="component" value="Unassembled WGS sequence"/>
</dbReference>